<reference evidence="16 17" key="1">
    <citation type="submission" date="2020-08" db="EMBL/GenBank/DDBJ databases">
        <title>Complete genome sequence of Entomobacter blattae G55GP.</title>
        <authorList>
            <person name="Poehlein A."/>
            <person name="Guzman J."/>
            <person name="Daniel R."/>
            <person name="Vilcinskas A."/>
        </authorList>
    </citation>
    <scope>NUCLEOTIDE SEQUENCE [LARGE SCALE GENOMIC DNA]</scope>
    <source>
        <strain evidence="16 17">G55GP</strain>
    </source>
</reference>
<organism evidence="16 17">
    <name type="scientific">Entomobacter blattae</name>
    <dbReference type="NCBI Taxonomy" id="2762277"/>
    <lineage>
        <taxon>Bacteria</taxon>
        <taxon>Pseudomonadati</taxon>
        <taxon>Pseudomonadota</taxon>
        <taxon>Alphaproteobacteria</taxon>
        <taxon>Acetobacterales</taxon>
        <taxon>Acetobacteraceae</taxon>
        <taxon>Entomobacter</taxon>
    </lineage>
</organism>
<comment type="similarity">
    <text evidence="1 13 14">Belongs to the ATPase B chain family.</text>
</comment>
<keyword evidence="3 13" id="KW-0138">CF(0)</keyword>
<dbReference type="CDD" id="cd06503">
    <property type="entry name" value="ATP-synt_Fo_b"/>
    <property type="match status" value="1"/>
</dbReference>
<keyword evidence="6 13" id="KW-1133">Transmembrane helix</keyword>
<evidence type="ECO:0000256" key="6">
    <source>
        <dbReference type="ARBA" id="ARBA00022989"/>
    </source>
</evidence>
<evidence type="ECO:0000256" key="5">
    <source>
        <dbReference type="ARBA" id="ARBA00022781"/>
    </source>
</evidence>
<keyword evidence="9 13" id="KW-0066">ATP synthesis</keyword>
<proteinExistence type="inferred from homology"/>
<evidence type="ECO:0000313" key="17">
    <source>
        <dbReference type="Proteomes" id="UP000516349"/>
    </source>
</evidence>
<evidence type="ECO:0000256" key="11">
    <source>
        <dbReference type="ARBA" id="ARBA00025614"/>
    </source>
</evidence>
<dbReference type="InterPro" id="IPR050059">
    <property type="entry name" value="ATP_synthase_B_chain"/>
</dbReference>
<dbReference type="Pfam" id="PF00430">
    <property type="entry name" value="ATP-synt_B"/>
    <property type="match status" value="1"/>
</dbReference>
<keyword evidence="15" id="KW-0175">Coiled coil</keyword>
<dbReference type="PANTHER" id="PTHR33445:SF1">
    <property type="entry name" value="ATP SYNTHASE SUBUNIT B"/>
    <property type="match status" value="1"/>
</dbReference>
<keyword evidence="8 13" id="KW-0472">Membrane</keyword>
<evidence type="ECO:0000256" key="10">
    <source>
        <dbReference type="ARBA" id="ARBA00025198"/>
    </source>
</evidence>
<evidence type="ECO:0000256" key="3">
    <source>
        <dbReference type="ARBA" id="ARBA00022547"/>
    </source>
</evidence>
<evidence type="ECO:0000313" key="16">
    <source>
        <dbReference type="EMBL" id="QNT77770.1"/>
    </source>
</evidence>
<dbReference type="GO" id="GO:0012505">
    <property type="term" value="C:endomembrane system"/>
    <property type="evidence" value="ECO:0007669"/>
    <property type="project" value="UniProtKB-SubCell"/>
</dbReference>
<gene>
    <name evidence="16" type="primary">atpF_1</name>
    <name evidence="13" type="synonym">atpF</name>
    <name evidence="16" type="ORF">JGUZn3_05230</name>
</gene>
<keyword evidence="4 13" id="KW-0812">Transmembrane</keyword>
<evidence type="ECO:0000256" key="8">
    <source>
        <dbReference type="ARBA" id="ARBA00023136"/>
    </source>
</evidence>
<dbReference type="RefSeq" id="WP_203414188.1">
    <property type="nucleotide sequence ID" value="NZ_CP060244.1"/>
</dbReference>
<accession>A0A7H1NPR0</accession>
<feature type="transmembrane region" description="Helical" evidence="13">
    <location>
        <begin position="51"/>
        <end position="71"/>
    </location>
</feature>
<comment type="subcellular location">
    <subcellularLocation>
        <location evidence="13">Cell membrane</location>
        <topology evidence="13">Single-pass membrane protein</topology>
    </subcellularLocation>
    <subcellularLocation>
        <location evidence="12">Endomembrane system</location>
        <topology evidence="12">Single-pass membrane protein</topology>
    </subcellularLocation>
</comment>
<dbReference type="InterPro" id="IPR002146">
    <property type="entry name" value="ATP_synth_b/b'su_bac/chlpt"/>
</dbReference>
<evidence type="ECO:0000256" key="2">
    <source>
        <dbReference type="ARBA" id="ARBA00022448"/>
    </source>
</evidence>
<dbReference type="GO" id="GO:0046961">
    <property type="term" value="F:proton-transporting ATPase activity, rotational mechanism"/>
    <property type="evidence" value="ECO:0007669"/>
    <property type="project" value="TreeGrafter"/>
</dbReference>
<evidence type="ECO:0000256" key="13">
    <source>
        <dbReference type="HAMAP-Rule" id="MF_01398"/>
    </source>
</evidence>
<comment type="subunit">
    <text evidence="13">F-type ATPases have 2 components, F(1) - the catalytic core - and F(0) - the membrane proton channel. F(1) has five subunits: alpha(3), beta(3), gamma(1), delta(1), epsilon(1). F(0) has three main subunits: a(1), b(2) and c(10-14). The alpha and beta chains form an alternating ring which encloses part of the gamma chain. F(1) is attached to F(0) by a central stalk formed by the gamma and epsilon chains, while a peripheral stalk is formed by the delta and b chains.</text>
</comment>
<evidence type="ECO:0000256" key="14">
    <source>
        <dbReference type="RuleBase" id="RU003848"/>
    </source>
</evidence>
<keyword evidence="7 13" id="KW-0406">Ion transport</keyword>
<sequence>MLRIKVMPLPSIRRIAGLSFGILFLFAAATPSAYASGMPQLDIKNPLVWGQAIWVCIVFLALYLTLKYAALPKIETVLEHRKTTIKNNLEKAQNAKSQADASWSEVAKARSEAQAEAAKNVNQVMDQARKAQEQQKQDLHSRFNSELNLAEQRIQKARNKSLTSLPEVATETTAALLENLLGEKVDNSHLAERARILAQSYQA</sequence>
<keyword evidence="17" id="KW-1185">Reference proteome</keyword>
<keyword evidence="13" id="KW-1003">Cell membrane</keyword>
<feature type="coiled-coil region" evidence="15">
    <location>
        <begin position="114"/>
        <end position="160"/>
    </location>
</feature>
<protein>
    <recommendedName>
        <fullName evidence="13">ATP synthase subunit b</fullName>
    </recommendedName>
    <alternativeName>
        <fullName evidence="13">ATP synthase F(0) sector subunit b</fullName>
    </alternativeName>
    <alternativeName>
        <fullName evidence="13">ATPase subunit I</fullName>
    </alternativeName>
    <alternativeName>
        <fullName evidence="13">F-type ATPase subunit b</fullName>
        <shortName evidence="13">F-ATPase subunit b</shortName>
    </alternativeName>
</protein>
<dbReference type="HAMAP" id="MF_01398">
    <property type="entry name" value="ATP_synth_b_bprime"/>
    <property type="match status" value="1"/>
</dbReference>
<evidence type="ECO:0000256" key="12">
    <source>
        <dbReference type="ARBA" id="ARBA00037847"/>
    </source>
</evidence>
<dbReference type="PANTHER" id="PTHR33445">
    <property type="entry name" value="ATP SYNTHASE SUBUNIT B', CHLOROPLASTIC"/>
    <property type="match status" value="1"/>
</dbReference>
<comment type="function">
    <text evidence="11">Component of the F(0) channel, it forms part of the peripheral stalk, linking F(1) to F(0). The b'-subunit is a diverged and duplicated form of b found in plants and photosynthetic bacteria.</text>
</comment>
<dbReference type="GO" id="GO:0005886">
    <property type="term" value="C:plasma membrane"/>
    <property type="evidence" value="ECO:0007669"/>
    <property type="project" value="UniProtKB-SubCell"/>
</dbReference>
<evidence type="ECO:0000256" key="9">
    <source>
        <dbReference type="ARBA" id="ARBA00023310"/>
    </source>
</evidence>
<dbReference type="AlphaFoldDB" id="A0A7H1NPR0"/>
<comment type="function">
    <text evidence="10 13">F(1)F(0) ATP synthase produces ATP from ADP in the presence of a proton or sodium gradient. F-type ATPases consist of two structural domains, F(1) containing the extramembraneous catalytic core and F(0) containing the membrane proton channel, linked together by a central stalk and a peripheral stalk. During catalysis, ATP synthesis in the catalytic domain of F(1) is coupled via a rotary mechanism of the central stalk subunits to proton translocation.</text>
</comment>
<name>A0A7H1NPR0_9PROT</name>
<dbReference type="GO" id="GO:0045259">
    <property type="term" value="C:proton-transporting ATP synthase complex"/>
    <property type="evidence" value="ECO:0007669"/>
    <property type="project" value="UniProtKB-KW"/>
</dbReference>
<dbReference type="EMBL" id="CP060244">
    <property type="protein sequence ID" value="QNT77770.1"/>
    <property type="molecule type" value="Genomic_DNA"/>
</dbReference>
<keyword evidence="5 13" id="KW-0375">Hydrogen ion transport</keyword>
<evidence type="ECO:0000256" key="7">
    <source>
        <dbReference type="ARBA" id="ARBA00023065"/>
    </source>
</evidence>
<evidence type="ECO:0000256" key="1">
    <source>
        <dbReference type="ARBA" id="ARBA00005513"/>
    </source>
</evidence>
<dbReference type="KEGG" id="ebla:JGUZn3_05230"/>
<evidence type="ECO:0000256" key="15">
    <source>
        <dbReference type="SAM" id="Coils"/>
    </source>
</evidence>
<keyword evidence="2 13" id="KW-0813">Transport</keyword>
<dbReference type="GO" id="GO:0046933">
    <property type="term" value="F:proton-transporting ATP synthase activity, rotational mechanism"/>
    <property type="evidence" value="ECO:0007669"/>
    <property type="project" value="UniProtKB-UniRule"/>
</dbReference>
<evidence type="ECO:0000256" key="4">
    <source>
        <dbReference type="ARBA" id="ARBA00022692"/>
    </source>
</evidence>
<dbReference type="Proteomes" id="UP000516349">
    <property type="component" value="Chromosome"/>
</dbReference>